<reference evidence="9 10" key="1">
    <citation type="submission" date="2013-02" db="EMBL/GenBank/DDBJ databases">
        <authorList>
            <person name="Harkins D.M."/>
            <person name="Durkin A.S."/>
            <person name="Brinkac L.M."/>
            <person name="Haft D.H."/>
            <person name="Selengut J.D."/>
            <person name="Sanka R."/>
            <person name="DePew J."/>
            <person name="Purushe J."/>
            <person name="Tulsiani S.M."/>
            <person name="Graham G.C."/>
            <person name="Burns M.-A."/>
            <person name="Dohnt M.F."/>
            <person name="Smythe L.D."/>
            <person name="McKay D.B."/>
            <person name="Craig S.B."/>
            <person name="Vinetz J.M."/>
            <person name="Sutton G.G."/>
            <person name="Nierman W.C."/>
            <person name="Fouts D.E."/>
        </authorList>
    </citation>
    <scope>NUCLEOTIDE SEQUENCE [LARGE SCALE GENOMIC DNA]</scope>
    <source>
        <strain evidence="9 10">LT2050</strain>
    </source>
</reference>
<comment type="caution">
    <text evidence="9">The sequence shown here is derived from an EMBL/GenBank/DDBJ whole genome shotgun (WGS) entry which is preliminary data.</text>
</comment>
<dbReference type="GO" id="GO:0005737">
    <property type="term" value="C:cytoplasm"/>
    <property type="evidence" value="ECO:0007669"/>
    <property type="project" value="UniProtKB-SubCell"/>
</dbReference>
<dbReference type="PANTHER" id="PTHR19288:SF46">
    <property type="entry name" value="HALOACID DEHALOGENASE-LIKE HYDROLASE DOMAIN-CONTAINING PROTEIN 2"/>
    <property type="match status" value="1"/>
</dbReference>
<dbReference type="EMBL" id="AFMD02000584">
    <property type="protein sequence ID" value="EMG18942.1"/>
    <property type="molecule type" value="Genomic_DNA"/>
</dbReference>
<evidence type="ECO:0000256" key="1">
    <source>
        <dbReference type="ARBA" id="ARBA00001946"/>
    </source>
</evidence>
<dbReference type="GO" id="GO:0016462">
    <property type="term" value="F:pyrophosphatase activity"/>
    <property type="evidence" value="ECO:0007669"/>
    <property type="project" value="UniProtKB-ARBA"/>
</dbReference>
<evidence type="ECO:0000256" key="7">
    <source>
        <dbReference type="ARBA" id="ARBA00022842"/>
    </source>
</evidence>
<evidence type="ECO:0000256" key="3">
    <source>
        <dbReference type="ARBA" id="ARBA00007958"/>
    </source>
</evidence>
<keyword evidence="4" id="KW-0963">Cytoplasm</keyword>
<evidence type="ECO:0000256" key="6">
    <source>
        <dbReference type="ARBA" id="ARBA00022801"/>
    </source>
</evidence>
<name>M3IDZ4_LEPIT</name>
<dbReference type="FunFam" id="3.40.50.1000:FF:000051">
    <property type="entry name" value="Phospholysine phosphohistidine inorganic pyrophosphate phosphatase"/>
    <property type="match status" value="1"/>
</dbReference>
<dbReference type="InterPro" id="IPR036412">
    <property type="entry name" value="HAD-like_sf"/>
</dbReference>
<dbReference type="InterPro" id="IPR006355">
    <property type="entry name" value="LHPP/HDHD2"/>
</dbReference>
<evidence type="ECO:0000256" key="4">
    <source>
        <dbReference type="ARBA" id="ARBA00022490"/>
    </source>
</evidence>
<sequence length="276" mass="30588">MGENIFPQKETNAEIQNVLLDLDGVLYTGNTALPGASEAISYLKKNHIPYLFLTNTTTKSRKELSEFLNDLGIPAEEEKILNSPRAAGEYIRETGNPKTFFVIKKEIQDDLKEINLESNTPEAVLVGDIGKEWNYQILNEIFQKVKNGARLIALHKGKFWQTKEGLMLDIGAFVSGIEYATGIKAEIIGKPSGAFFNAALKMISAEASHTIMIGDDLDSDVGGAQACGIRGVLVKTGKYRDGILKNSNIHPYAVWNNISSIILFFKQSKKLLNRFF</sequence>
<comment type="similarity">
    <text evidence="3">Belongs to the HAD-like hydrolase superfamily.</text>
</comment>
<evidence type="ECO:0000256" key="2">
    <source>
        <dbReference type="ARBA" id="ARBA00004496"/>
    </source>
</evidence>
<dbReference type="Gene3D" id="3.40.50.1000">
    <property type="entry name" value="HAD superfamily/HAD-like"/>
    <property type="match status" value="2"/>
</dbReference>
<dbReference type="InterPro" id="IPR023214">
    <property type="entry name" value="HAD_sf"/>
</dbReference>
<keyword evidence="7" id="KW-0460">Magnesium</keyword>
<dbReference type="NCBIfam" id="TIGR01460">
    <property type="entry name" value="HAD-SF-IIA"/>
    <property type="match status" value="1"/>
</dbReference>
<dbReference type="Pfam" id="PF13242">
    <property type="entry name" value="Hydrolase_like"/>
    <property type="match status" value="1"/>
</dbReference>
<organism evidence="9 10">
    <name type="scientific">Leptospira interrogans serovar Copenhageni str. LT2050</name>
    <dbReference type="NCBI Taxonomy" id="1001598"/>
    <lineage>
        <taxon>Bacteria</taxon>
        <taxon>Pseudomonadati</taxon>
        <taxon>Spirochaetota</taxon>
        <taxon>Spirochaetia</taxon>
        <taxon>Leptospirales</taxon>
        <taxon>Leptospiraceae</taxon>
        <taxon>Leptospira</taxon>
    </lineage>
</organism>
<evidence type="ECO:0000313" key="10">
    <source>
        <dbReference type="Proteomes" id="UP000011778"/>
    </source>
</evidence>
<proteinExistence type="inferred from homology"/>
<keyword evidence="5" id="KW-0479">Metal-binding</keyword>
<comment type="cofactor">
    <cofactor evidence="1">
        <name>Mg(2+)</name>
        <dbReference type="ChEBI" id="CHEBI:18420"/>
    </cofactor>
</comment>
<protein>
    <recommendedName>
        <fullName evidence="8">Haloacid dehalogenase-like hydrolase domain-containing protein 2</fullName>
    </recommendedName>
</protein>
<gene>
    <name evidence="9" type="ORF">LEP1GSC150_1267</name>
</gene>
<evidence type="ECO:0000313" key="9">
    <source>
        <dbReference type="EMBL" id="EMG18942.1"/>
    </source>
</evidence>
<dbReference type="Pfam" id="PF13344">
    <property type="entry name" value="Hydrolase_6"/>
    <property type="match status" value="1"/>
</dbReference>
<dbReference type="Proteomes" id="UP000011778">
    <property type="component" value="Unassembled WGS sequence"/>
</dbReference>
<dbReference type="InterPro" id="IPR006357">
    <property type="entry name" value="HAD-SF_hydro_IIA"/>
</dbReference>
<evidence type="ECO:0000256" key="5">
    <source>
        <dbReference type="ARBA" id="ARBA00022723"/>
    </source>
</evidence>
<dbReference type="CDD" id="cd07509">
    <property type="entry name" value="HAD_PPase"/>
    <property type="match status" value="1"/>
</dbReference>
<dbReference type="GO" id="GO:0016791">
    <property type="term" value="F:phosphatase activity"/>
    <property type="evidence" value="ECO:0007669"/>
    <property type="project" value="InterPro"/>
</dbReference>
<accession>M3IDZ4</accession>
<dbReference type="NCBIfam" id="TIGR01458">
    <property type="entry name" value="HAD-SF-IIA-hyp3"/>
    <property type="match status" value="1"/>
</dbReference>
<dbReference type="AlphaFoldDB" id="M3IDZ4"/>
<dbReference type="PANTHER" id="PTHR19288">
    <property type="entry name" value="4-NITROPHENYLPHOSPHATASE-RELATED"/>
    <property type="match status" value="1"/>
</dbReference>
<dbReference type="SUPFAM" id="SSF56784">
    <property type="entry name" value="HAD-like"/>
    <property type="match status" value="1"/>
</dbReference>
<keyword evidence="6 9" id="KW-0378">Hydrolase</keyword>
<dbReference type="GO" id="GO:0046872">
    <property type="term" value="F:metal ion binding"/>
    <property type="evidence" value="ECO:0007669"/>
    <property type="project" value="UniProtKB-KW"/>
</dbReference>
<comment type="subcellular location">
    <subcellularLocation>
        <location evidence="2">Cytoplasm</location>
    </subcellularLocation>
</comment>
<evidence type="ECO:0000256" key="8">
    <source>
        <dbReference type="ARBA" id="ARBA00039666"/>
    </source>
</evidence>